<dbReference type="InterPro" id="IPR015424">
    <property type="entry name" value="PyrdxlP-dep_Trfase"/>
</dbReference>
<feature type="binding site" evidence="12">
    <location>
        <position position="167"/>
    </location>
    <ligand>
        <name>pyridoxal 5'-phosphate</name>
        <dbReference type="ChEBI" id="CHEBI:597326"/>
    </ligand>
</feature>
<feature type="domain" description="Aminotransferase class V" evidence="13">
    <location>
        <begin position="5"/>
        <end position="343"/>
    </location>
</feature>
<dbReference type="InterPro" id="IPR015422">
    <property type="entry name" value="PyrdxlP-dep_Trfase_small"/>
</dbReference>
<dbReference type="RefSeq" id="WP_128251500.1">
    <property type="nucleotide sequence ID" value="NZ_CP034951.1"/>
</dbReference>
<protein>
    <recommendedName>
        <fullName evidence="12">Phosphoserine aminotransferase</fullName>
        <ecNumber evidence="12">2.6.1.52</ecNumber>
    </recommendedName>
    <alternativeName>
        <fullName evidence="12">Phosphohydroxythreonine aminotransferase</fullName>
        <shortName evidence="12">PSAT</shortName>
    </alternativeName>
</protein>
<comment type="function">
    <text evidence="12">Catalyzes the reversible conversion of 3-phosphohydroxypyruvate to phosphoserine and of 3-hydroxy-2-oxo-4-phosphonooxybutanoate to phosphohydroxythreonine.</text>
</comment>
<comment type="pathway">
    <text evidence="1 12">Cofactor biosynthesis; pyridoxine 5'-phosphate biosynthesis; pyridoxine 5'-phosphate from D-erythrose 4-phosphate: step 3/5.</text>
</comment>
<dbReference type="Proteomes" id="UP000285517">
    <property type="component" value="Chromosome"/>
</dbReference>
<dbReference type="PANTHER" id="PTHR43247:SF1">
    <property type="entry name" value="PHOSPHOSERINE AMINOTRANSFERASE"/>
    <property type="match status" value="1"/>
</dbReference>
<feature type="binding site" evidence="12">
    <location>
        <position position="100"/>
    </location>
    <ligand>
        <name>pyridoxal 5'-phosphate</name>
        <dbReference type="ChEBI" id="CHEBI:597326"/>
    </ligand>
</feature>
<evidence type="ECO:0000313" key="14">
    <source>
        <dbReference type="EMBL" id="QAA83137.1"/>
    </source>
</evidence>
<dbReference type="GO" id="GO:0008615">
    <property type="term" value="P:pyridoxine biosynthetic process"/>
    <property type="evidence" value="ECO:0007669"/>
    <property type="project" value="UniProtKB-UniRule"/>
</dbReference>
<dbReference type="HAMAP" id="MF_00160">
    <property type="entry name" value="SerC_aminotrans_5"/>
    <property type="match status" value="1"/>
</dbReference>
<evidence type="ECO:0000256" key="8">
    <source>
        <dbReference type="ARBA" id="ARBA00023096"/>
    </source>
</evidence>
<feature type="binding site" evidence="12">
    <location>
        <begin position="232"/>
        <end position="233"/>
    </location>
    <ligand>
        <name>pyridoxal 5'-phosphate</name>
        <dbReference type="ChEBI" id="CHEBI:597326"/>
    </ligand>
</feature>
<evidence type="ECO:0000256" key="12">
    <source>
        <dbReference type="HAMAP-Rule" id="MF_00160"/>
    </source>
</evidence>
<dbReference type="FunFam" id="3.40.640.10:FF:000010">
    <property type="entry name" value="Phosphoserine aminotransferase"/>
    <property type="match status" value="1"/>
</dbReference>
<dbReference type="PIRSF" id="PIRSF000525">
    <property type="entry name" value="SerC"/>
    <property type="match status" value="1"/>
</dbReference>
<comment type="catalytic activity">
    <reaction evidence="11 12">
        <text>O-phospho-L-serine + 2-oxoglutarate = 3-phosphooxypyruvate + L-glutamate</text>
        <dbReference type="Rhea" id="RHEA:14329"/>
        <dbReference type="ChEBI" id="CHEBI:16810"/>
        <dbReference type="ChEBI" id="CHEBI:18110"/>
        <dbReference type="ChEBI" id="CHEBI:29985"/>
        <dbReference type="ChEBI" id="CHEBI:57524"/>
        <dbReference type="EC" id="2.6.1.52"/>
    </reaction>
</comment>
<keyword evidence="6 12" id="KW-0808">Transferase</keyword>
<dbReference type="UniPathway" id="UPA00135">
    <property type="reaction ID" value="UER00197"/>
</dbReference>
<dbReference type="NCBIfam" id="NF003764">
    <property type="entry name" value="PRK05355.1"/>
    <property type="match status" value="1"/>
</dbReference>
<comment type="similarity">
    <text evidence="3 12">Belongs to the class-V pyridoxal-phosphate-dependent aminotransferase family. SerC subfamily.</text>
</comment>
<comment type="catalytic activity">
    <reaction evidence="10 12">
        <text>4-(phosphooxy)-L-threonine + 2-oxoglutarate = (R)-3-hydroxy-2-oxo-4-phosphooxybutanoate + L-glutamate</text>
        <dbReference type="Rhea" id="RHEA:16573"/>
        <dbReference type="ChEBI" id="CHEBI:16810"/>
        <dbReference type="ChEBI" id="CHEBI:29985"/>
        <dbReference type="ChEBI" id="CHEBI:58452"/>
        <dbReference type="ChEBI" id="CHEBI:58538"/>
        <dbReference type="EC" id="2.6.1.52"/>
    </reaction>
</comment>
<evidence type="ECO:0000256" key="3">
    <source>
        <dbReference type="ARBA" id="ARBA00006904"/>
    </source>
</evidence>
<evidence type="ECO:0000256" key="6">
    <source>
        <dbReference type="ARBA" id="ARBA00022679"/>
    </source>
</evidence>
<name>A0A410G777_9FLAO</name>
<dbReference type="OrthoDB" id="9809412at2"/>
<feature type="binding site" evidence="12">
    <location>
        <position position="148"/>
    </location>
    <ligand>
        <name>pyridoxal 5'-phosphate</name>
        <dbReference type="ChEBI" id="CHEBI:597326"/>
    </ligand>
</feature>
<comment type="pathway">
    <text evidence="2 12">Amino-acid biosynthesis; L-serine biosynthesis; L-serine from 3-phospho-D-glycerate: step 2/3.</text>
</comment>
<evidence type="ECO:0000256" key="4">
    <source>
        <dbReference type="ARBA" id="ARBA00022576"/>
    </source>
</evidence>
<feature type="binding site" evidence="12">
    <location>
        <position position="190"/>
    </location>
    <ligand>
        <name>pyridoxal 5'-phosphate</name>
        <dbReference type="ChEBI" id="CHEBI:597326"/>
    </ligand>
</feature>
<dbReference type="InterPro" id="IPR000192">
    <property type="entry name" value="Aminotrans_V_dom"/>
</dbReference>
<dbReference type="InterPro" id="IPR022278">
    <property type="entry name" value="Pser_aminoTfrase"/>
</dbReference>
<evidence type="ECO:0000313" key="15">
    <source>
        <dbReference type="Proteomes" id="UP000285517"/>
    </source>
</evidence>
<comment type="subunit">
    <text evidence="12">Homodimer.</text>
</comment>
<dbReference type="AlphaFoldDB" id="A0A410G777"/>
<dbReference type="Pfam" id="PF00266">
    <property type="entry name" value="Aminotran_5"/>
    <property type="match status" value="1"/>
</dbReference>
<evidence type="ECO:0000256" key="11">
    <source>
        <dbReference type="ARBA" id="ARBA00049007"/>
    </source>
</evidence>
<gene>
    <name evidence="12 14" type="primary">serC</name>
    <name evidence="14" type="ORF">EI546_01150</name>
</gene>
<reference evidence="14 15" key="1">
    <citation type="submission" date="2019-01" db="EMBL/GenBank/DDBJ databases">
        <title>Complete genome sequencing of Aequorivita sp. H23M31.</title>
        <authorList>
            <person name="Bae J.-W."/>
        </authorList>
    </citation>
    <scope>NUCLEOTIDE SEQUENCE [LARGE SCALE GENOMIC DNA]</scope>
    <source>
        <strain evidence="14 15">H23M31</strain>
    </source>
</reference>
<feature type="binding site" evidence="12">
    <location>
        <position position="41"/>
    </location>
    <ligand>
        <name>L-glutamate</name>
        <dbReference type="ChEBI" id="CHEBI:29985"/>
    </ligand>
</feature>
<evidence type="ECO:0000256" key="10">
    <source>
        <dbReference type="ARBA" id="ARBA00047630"/>
    </source>
</evidence>
<dbReference type="GO" id="GO:0004648">
    <property type="term" value="F:O-phospho-L-serine:2-oxoglutarate aminotransferase activity"/>
    <property type="evidence" value="ECO:0007669"/>
    <property type="project" value="UniProtKB-UniRule"/>
</dbReference>
<evidence type="ECO:0000256" key="5">
    <source>
        <dbReference type="ARBA" id="ARBA00022605"/>
    </source>
</evidence>
<keyword evidence="12" id="KW-0963">Cytoplasm</keyword>
<feature type="binding site" evidence="12">
    <location>
        <begin position="76"/>
        <end position="77"/>
    </location>
    <ligand>
        <name>pyridoxal 5'-phosphate</name>
        <dbReference type="ChEBI" id="CHEBI:597326"/>
    </ligand>
</feature>
<evidence type="ECO:0000256" key="9">
    <source>
        <dbReference type="ARBA" id="ARBA00023299"/>
    </source>
</evidence>
<feature type="modified residue" description="N6-(pyridoxal phosphate)lysine" evidence="12">
    <location>
        <position position="191"/>
    </location>
</feature>
<evidence type="ECO:0000256" key="2">
    <source>
        <dbReference type="ARBA" id="ARBA00005099"/>
    </source>
</evidence>
<comment type="cofactor">
    <cofactor evidence="12">
        <name>pyridoxal 5'-phosphate</name>
        <dbReference type="ChEBI" id="CHEBI:597326"/>
    </cofactor>
    <text evidence="12">Binds 1 pyridoxal phosphate per subunit.</text>
</comment>
<dbReference type="SUPFAM" id="SSF53383">
    <property type="entry name" value="PLP-dependent transferases"/>
    <property type="match status" value="1"/>
</dbReference>
<comment type="caution">
    <text evidence="12">Lacks conserved residue(s) required for the propagation of feature annotation.</text>
</comment>
<keyword evidence="9 12" id="KW-0718">Serine biosynthesis</keyword>
<keyword evidence="7 12" id="KW-0663">Pyridoxal phosphate</keyword>
<dbReference type="GO" id="GO:0006564">
    <property type="term" value="P:L-serine biosynthetic process"/>
    <property type="evidence" value="ECO:0007669"/>
    <property type="project" value="UniProtKB-UniRule"/>
</dbReference>
<organism evidence="14 15">
    <name type="scientific">Aequorivita ciconiae</name>
    <dbReference type="NCBI Taxonomy" id="2494375"/>
    <lineage>
        <taxon>Bacteria</taxon>
        <taxon>Pseudomonadati</taxon>
        <taxon>Bacteroidota</taxon>
        <taxon>Flavobacteriia</taxon>
        <taxon>Flavobacteriales</taxon>
        <taxon>Flavobacteriaceae</taxon>
        <taxon>Aequorivita</taxon>
    </lineage>
</organism>
<keyword evidence="5 12" id="KW-0028">Amino-acid biosynthesis</keyword>
<dbReference type="Gene3D" id="3.90.1150.10">
    <property type="entry name" value="Aspartate Aminotransferase, domain 1"/>
    <property type="match status" value="1"/>
</dbReference>
<dbReference type="KEGG" id="aev:EI546_01150"/>
<evidence type="ECO:0000256" key="1">
    <source>
        <dbReference type="ARBA" id="ARBA00004915"/>
    </source>
</evidence>
<dbReference type="EMBL" id="CP034951">
    <property type="protein sequence ID" value="QAA83137.1"/>
    <property type="molecule type" value="Genomic_DNA"/>
</dbReference>
<keyword evidence="4 12" id="KW-0032">Aminotransferase</keyword>
<dbReference type="GO" id="GO:0005737">
    <property type="term" value="C:cytoplasm"/>
    <property type="evidence" value="ECO:0007669"/>
    <property type="project" value="UniProtKB-SubCell"/>
</dbReference>
<proteinExistence type="inferred from homology"/>
<keyword evidence="15" id="KW-1185">Reference proteome</keyword>
<comment type="subcellular location">
    <subcellularLocation>
        <location evidence="12">Cytoplasm</location>
    </subcellularLocation>
</comment>
<dbReference type="UniPathway" id="UPA00244">
    <property type="reaction ID" value="UER00311"/>
</dbReference>
<sequence length="355" mass="39483">MKKHNFSAGPSILPQSVLEKASEAVLNFNDLDLSILEISHRSKDFVEVMENARDLALKHLGLQNKGYQALFLQGGASMQFLMTAYNLLEQKAAYLNTGVWSDKAIKEAKLIGDVVEVATSKSDNFNFIPKNYAVPSDVDYFHCTSNNTIYGTQMHKFPNTDVPIVCDMSSDIFSRELDFSRFSLIYAGAQKNMGPAGTTLVVVKEDILGKVSRAIPSMLNYQVQIDKESMFNTPPVFSVYVSFLTLQWLEQEGGISSIEKVNNQKADMLYKEIDRNPLFKGYVANVEDRSKMNATFNLVNDQLKETFDSHAKAAGVSGINGHRSVGGYRASLYNALPLESVKVLVEVMQEVERGA</sequence>
<dbReference type="EC" id="2.6.1.52" evidence="12"/>
<evidence type="ECO:0000256" key="7">
    <source>
        <dbReference type="ARBA" id="ARBA00022898"/>
    </source>
</evidence>
<accession>A0A410G777</accession>
<dbReference type="InterPro" id="IPR015421">
    <property type="entry name" value="PyrdxlP-dep_Trfase_major"/>
</dbReference>
<evidence type="ECO:0000259" key="13">
    <source>
        <dbReference type="Pfam" id="PF00266"/>
    </source>
</evidence>
<dbReference type="Gene3D" id="3.40.640.10">
    <property type="entry name" value="Type I PLP-dependent aspartate aminotransferase-like (Major domain)"/>
    <property type="match status" value="1"/>
</dbReference>
<dbReference type="PANTHER" id="PTHR43247">
    <property type="entry name" value="PHOSPHOSERINE AMINOTRANSFERASE"/>
    <property type="match status" value="1"/>
</dbReference>
<dbReference type="GO" id="GO:0030170">
    <property type="term" value="F:pyridoxal phosphate binding"/>
    <property type="evidence" value="ECO:0007669"/>
    <property type="project" value="UniProtKB-UniRule"/>
</dbReference>
<keyword evidence="8 12" id="KW-0664">Pyridoxine biosynthesis</keyword>
<dbReference type="FunFam" id="3.90.1150.10:FF:000006">
    <property type="entry name" value="Phosphoserine aminotransferase"/>
    <property type="match status" value="1"/>
</dbReference>